<reference evidence="2 3" key="1">
    <citation type="journal article" date="2012" name="J. Bacteriol.">
        <title>De Novo Genome Project of Cupriavidus basilensis OR16.</title>
        <authorList>
            <person name="Cserhati M."/>
            <person name="Kriszt B."/>
            <person name="Szoboszlay S."/>
            <person name="Toth A."/>
            <person name="Szabo I."/>
            <person name="Tancsics A."/>
            <person name="Nagy I."/>
            <person name="Horvath B."/>
            <person name="Nagy I."/>
            <person name="Kukolya J."/>
        </authorList>
    </citation>
    <scope>NUCLEOTIDE SEQUENCE [LARGE SCALE GENOMIC DNA]</scope>
    <source>
        <strain evidence="2 3">OR16</strain>
    </source>
</reference>
<keyword evidence="1" id="KW-0732">Signal</keyword>
<protein>
    <submittedName>
        <fullName evidence="2">Lipoprotein</fullName>
    </submittedName>
</protein>
<dbReference type="PROSITE" id="PS51257">
    <property type="entry name" value="PROKAR_LIPOPROTEIN"/>
    <property type="match status" value="1"/>
</dbReference>
<dbReference type="PATRIC" id="fig|1127483.3.peg.8177"/>
<dbReference type="Gene3D" id="3.40.50.10610">
    <property type="entry name" value="ABC-type transport auxiliary lipoprotein component"/>
    <property type="match status" value="1"/>
</dbReference>
<dbReference type="Proteomes" id="UP000005808">
    <property type="component" value="Unassembled WGS sequence"/>
</dbReference>
<name>H1SIB2_9BURK</name>
<proteinExistence type="predicted"/>
<dbReference type="AlphaFoldDB" id="H1SIB2"/>
<organism evidence="2 3">
    <name type="scientific">Cupriavidus basilensis OR16</name>
    <dbReference type="NCBI Taxonomy" id="1127483"/>
    <lineage>
        <taxon>Bacteria</taxon>
        <taxon>Pseudomonadati</taxon>
        <taxon>Pseudomonadota</taxon>
        <taxon>Betaproteobacteria</taxon>
        <taxon>Burkholderiales</taxon>
        <taxon>Burkholderiaceae</taxon>
        <taxon>Cupriavidus</taxon>
    </lineage>
</organism>
<dbReference type="EMBL" id="AHJE01000193">
    <property type="protein sequence ID" value="EHP37763.1"/>
    <property type="molecule type" value="Genomic_DNA"/>
</dbReference>
<accession>H1SIB2</accession>
<keyword evidence="2" id="KW-0449">Lipoprotein</keyword>
<sequence>MKDLIKRALALLAVAALAAGCAAPPKNADYAAFKESKPRSILVLPPLNESPDVTATYSMLSQVSYPLAEAGYYVLPVALVDETFRQNGLTTPGDIHAVPPPKLRDIFGADAALYITVTDYGTKYQVVNSATVVSAKAKLVDLRTGGTLWTGAASASNSQSGNAGGGLVGMLVAAAVAQVINSVSDASYSVAGATSQKLLSAGSPGGILYGPRSARYGAD</sequence>
<comment type="caution">
    <text evidence="2">The sequence shown here is derived from an EMBL/GenBank/DDBJ whole genome shotgun (WGS) entry which is preliminary data.</text>
</comment>
<evidence type="ECO:0000313" key="3">
    <source>
        <dbReference type="Proteomes" id="UP000005808"/>
    </source>
</evidence>
<evidence type="ECO:0000313" key="2">
    <source>
        <dbReference type="EMBL" id="EHP37763.1"/>
    </source>
</evidence>
<dbReference type="InterPro" id="IPR008517">
    <property type="entry name" value="GNA1162-like"/>
</dbReference>
<feature type="chain" id="PRO_5003555440" evidence="1">
    <location>
        <begin position="19"/>
        <end position="219"/>
    </location>
</feature>
<evidence type="ECO:0000256" key="1">
    <source>
        <dbReference type="SAM" id="SignalP"/>
    </source>
</evidence>
<feature type="signal peptide" evidence="1">
    <location>
        <begin position="1"/>
        <end position="18"/>
    </location>
</feature>
<dbReference type="OrthoDB" id="1014694at2"/>
<dbReference type="Pfam" id="PF05643">
    <property type="entry name" value="GNA1162-like"/>
    <property type="match status" value="1"/>
</dbReference>
<gene>
    <name evidence="2" type="ORF">OR16_41164</name>
</gene>